<evidence type="ECO:0000313" key="3">
    <source>
        <dbReference type="EMBL" id="KAL3768763.1"/>
    </source>
</evidence>
<evidence type="ECO:0000256" key="2">
    <source>
        <dbReference type="SAM" id="SignalP"/>
    </source>
</evidence>
<proteinExistence type="predicted"/>
<feature type="signal peptide" evidence="2">
    <location>
        <begin position="1"/>
        <end position="25"/>
    </location>
</feature>
<dbReference type="AlphaFoldDB" id="A0ABD3MY66"/>
<dbReference type="EMBL" id="JALLBG020000062">
    <property type="protein sequence ID" value="KAL3768763.1"/>
    <property type="molecule type" value="Genomic_DNA"/>
</dbReference>
<feature type="chain" id="PRO_5044745219" evidence="2">
    <location>
        <begin position="26"/>
        <end position="144"/>
    </location>
</feature>
<keyword evidence="2" id="KW-0732">Signal</keyword>
<dbReference type="Proteomes" id="UP001530293">
    <property type="component" value="Unassembled WGS sequence"/>
</dbReference>
<gene>
    <name evidence="3" type="ORF">ACHAWU_006864</name>
</gene>
<feature type="compositionally biased region" description="Low complexity" evidence="1">
    <location>
        <begin position="51"/>
        <end position="63"/>
    </location>
</feature>
<feature type="region of interest" description="Disordered" evidence="1">
    <location>
        <begin position="34"/>
        <end position="86"/>
    </location>
</feature>
<reference evidence="3 4" key="1">
    <citation type="submission" date="2024-10" db="EMBL/GenBank/DDBJ databases">
        <title>Updated reference genomes for cyclostephanoid diatoms.</title>
        <authorList>
            <person name="Roberts W.R."/>
            <person name="Alverson A.J."/>
        </authorList>
    </citation>
    <scope>NUCLEOTIDE SEQUENCE [LARGE SCALE GENOMIC DNA]</scope>
    <source>
        <strain evidence="3 4">AJA232-27</strain>
    </source>
</reference>
<comment type="caution">
    <text evidence="3">The sequence shown here is derived from an EMBL/GenBank/DDBJ whole genome shotgun (WGS) entry which is preliminary data.</text>
</comment>
<organism evidence="3 4">
    <name type="scientific">Discostella pseudostelligera</name>
    <dbReference type="NCBI Taxonomy" id="259834"/>
    <lineage>
        <taxon>Eukaryota</taxon>
        <taxon>Sar</taxon>
        <taxon>Stramenopiles</taxon>
        <taxon>Ochrophyta</taxon>
        <taxon>Bacillariophyta</taxon>
        <taxon>Coscinodiscophyceae</taxon>
        <taxon>Thalassiosirophycidae</taxon>
        <taxon>Stephanodiscales</taxon>
        <taxon>Stephanodiscaceae</taxon>
        <taxon>Discostella</taxon>
    </lineage>
</organism>
<evidence type="ECO:0000313" key="4">
    <source>
        <dbReference type="Proteomes" id="UP001530293"/>
    </source>
</evidence>
<name>A0ABD3MY66_9STRA</name>
<protein>
    <submittedName>
        <fullName evidence="3">Uncharacterized protein</fullName>
    </submittedName>
</protein>
<sequence length="144" mass="16672">MNMNPLRSVLLFLLLSHFLRQSIEARSTAIAFSPRGGGSDSFRQRGRKGRSSSSREVSTESARTQSEVDKVQNDLTNGDSDPPFDREAVIKRVHKEEVAEMKKTQQFLQKQQRRRELDKTWLDKGITAVIEFFENLFRWEVIDV</sequence>
<accession>A0ABD3MY66</accession>
<keyword evidence="4" id="KW-1185">Reference proteome</keyword>
<evidence type="ECO:0000256" key="1">
    <source>
        <dbReference type="SAM" id="MobiDB-lite"/>
    </source>
</evidence>